<feature type="compositionally biased region" description="Pro residues" evidence="1">
    <location>
        <begin position="867"/>
        <end position="877"/>
    </location>
</feature>
<reference evidence="2" key="1">
    <citation type="journal article" date="2014" name="PLoS Genet.">
        <title>Signature Gene Expression Reveals Novel Clues to the Molecular Mechanisms of Dimorphic Transition in Penicillium marneffei.</title>
        <authorList>
            <person name="Yang E."/>
            <person name="Wang G."/>
            <person name="Cai J."/>
            <person name="Woo P.C."/>
            <person name="Lau S.K."/>
            <person name="Yuen K.-Y."/>
            <person name="Chow W.-N."/>
            <person name="Lin X."/>
        </authorList>
    </citation>
    <scope>NUCLEOTIDE SEQUENCE [LARGE SCALE GENOMIC DNA]</scope>
    <source>
        <strain evidence="2">PM1</strain>
    </source>
</reference>
<feature type="compositionally biased region" description="Basic residues" evidence="1">
    <location>
        <begin position="223"/>
        <end position="232"/>
    </location>
</feature>
<feature type="region of interest" description="Disordered" evidence="1">
    <location>
        <begin position="745"/>
        <end position="877"/>
    </location>
</feature>
<comment type="caution">
    <text evidence="2">The sequence shown here is derived from an EMBL/GenBank/DDBJ whole genome shotgun (WGS) entry which is preliminary data.</text>
</comment>
<feature type="compositionally biased region" description="Polar residues" evidence="1">
    <location>
        <begin position="34"/>
        <end position="49"/>
    </location>
</feature>
<dbReference type="HOGENOM" id="CLU_350968_0_0_1"/>
<evidence type="ECO:0000256" key="1">
    <source>
        <dbReference type="SAM" id="MobiDB-lite"/>
    </source>
</evidence>
<feature type="compositionally biased region" description="Polar residues" evidence="1">
    <location>
        <begin position="453"/>
        <end position="466"/>
    </location>
</feature>
<feature type="compositionally biased region" description="Basic and acidic residues" evidence="1">
    <location>
        <begin position="636"/>
        <end position="651"/>
    </location>
</feature>
<feature type="region of interest" description="Disordered" evidence="1">
    <location>
        <begin position="395"/>
        <end position="503"/>
    </location>
</feature>
<dbReference type="eggNOG" id="ENOG502S2DX">
    <property type="taxonomic scope" value="Eukaryota"/>
</dbReference>
<feature type="region of interest" description="Disordered" evidence="1">
    <location>
        <begin position="222"/>
        <end position="241"/>
    </location>
</feature>
<evidence type="ECO:0000313" key="2">
    <source>
        <dbReference type="EMBL" id="KFX42597.1"/>
    </source>
</evidence>
<feature type="compositionally biased region" description="Polar residues" evidence="1">
    <location>
        <begin position="487"/>
        <end position="503"/>
    </location>
</feature>
<organism evidence="2">
    <name type="scientific">Talaromyces marneffei PM1</name>
    <dbReference type="NCBI Taxonomy" id="1077442"/>
    <lineage>
        <taxon>Eukaryota</taxon>
        <taxon>Fungi</taxon>
        <taxon>Dikarya</taxon>
        <taxon>Ascomycota</taxon>
        <taxon>Pezizomycotina</taxon>
        <taxon>Eurotiomycetes</taxon>
        <taxon>Eurotiomycetidae</taxon>
        <taxon>Eurotiales</taxon>
        <taxon>Trichocomaceae</taxon>
        <taxon>Talaromyces</taxon>
        <taxon>Talaromyces sect. Talaromyces</taxon>
    </lineage>
</organism>
<proteinExistence type="predicted"/>
<feature type="compositionally biased region" description="Pro residues" evidence="1">
    <location>
        <begin position="827"/>
        <end position="838"/>
    </location>
</feature>
<gene>
    <name evidence="2" type="ORF">GQ26_0420060</name>
</gene>
<feature type="region of interest" description="Disordered" evidence="1">
    <location>
        <begin position="1"/>
        <end position="58"/>
    </location>
</feature>
<dbReference type="AlphaFoldDB" id="A0A093UQN6"/>
<name>A0A093UQN6_TALMA</name>
<feature type="region of interest" description="Disordered" evidence="1">
    <location>
        <begin position="599"/>
        <end position="675"/>
    </location>
</feature>
<feature type="compositionally biased region" description="Polar residues" evidence="1">
    <location>
        <begin position="526"/>
        <end position="542"/>
    </location>
</feature>
<feature type="region of interest" description="Disordered" evidence="1">
    <location>
        <begin position="526"/>
        <end position="583"/>
    </location>
</feature>
<feature type="compositionally biased region" description="Low complexity" evidence="1">
    <location>
        <begin position="567"/>
        <end position="583"/>
    </location>
</feature>
<protein>
    <submittedName>
        <fullName evidence="2">Uncharacterized protein</fullName>
    </submittedName>
</protein>
<sequence length="877" mass="95933">MAPAVKRSYDEETQSSDWTNEHPGSPPVKRPRSEPTQTLQGFNNSSIEASLSPPVSDHHQINCPWCSESFDAPEDGVISAHNALKKHITLAHPRIANLSAHDDQSKDDDSEITMPEHIDLVNTRLKGVLSSNVAAVTAPATDVDVTPAGSETPGIDLSLEAADTLDSKLHDLERQQVHAANAEKRLVAGWNFHDARKFNKDYDDATADLEDSWCYVFGDSKPTTKKGHSKKPTRPDPYLSSTAEKGEFLKLTPVEQFLDSLNDFESMPTDQLHAAAQNVYHALKTWQDEWMAIEELNKRVTNKPKKSSNPRALDPIEVFQDKREAMLYGYKYDPTIHEPKKREANNETTFKCQDPFVQGGFRPTAAQLRKMQTEAGKNNINPDGFKTMTRNGQEYVPKFQDPPLIPFDSRGSTNRKRKLPQGEIAALRQPSVHDSTTAFESDLDGQPFKRVTRSVNKTENPQTQTAPPSPGPRPHGKKRKARGGASHATQPTNITSNTIQPTNHASNITFKQTSYSNIAGSPTGNTLSFGHETVPSSSSRAITSPPVDGLTSVASSEQADMTPAPMPALAPAAPGAPPALAALPQPLAEPGEVLSEAELRRRDKIANSKNPRRTIAMLDHWDNFHKDGRTRKPKRTKEQMEADRVADESRRANGQGKAPKKRKRRAATTTTTTVDSPAIKQQGTTATATSTAIAATATTATTSTTVSLQPISIQPAATSATTAPVAPPPPPPPPPARIMTQTYPVPLNEPLRPQPSRGFPSLHPLIPVAPPEPQPTMASYNSQPVLPGVDRNTAPPPPPPRWTAPSQYYTYGNPPPLSPYHPYRQPQYPPPPPPPPPSQIQQPPLRDTGHPETIQPSANYPFDPRRPLPPFQNPPRP</sequence>
<dbReference type="EMBL" id="JPOX01000042">
    <property type="protein sequence ID" value="KFX42597.1"/>
    <property type="molecule type" value="Genomic_DNA"/>
</dbReference>
<accession>A0A093UQN6</accession>